<dbReference type="RefSeq" id="WP_169661092.1">
    <property type="nucleotide sequence ID" value="NZ_JABANE010000252.1"/>
</dbReference>
<dbReference type="SUPFAM" id="SSF51294">
    <property type="entry name" value="Hedgehog/intein (Hint) domain"/>
    <property type="match status" value="1"/>
</dbReference>
<dbReference type="PROSITE" id="PS50818">
    <property type="entry name" value="INTEIN_C_TER"/>
    <property type="match status" value="1"/>
</dbReference>
<dbReference type="Proteomes" id="UP000576082">
    <property type="component" value="Unassembled WGS sequence"/>
</dbReference>
<dbReference type="CDD" id="cd20900">
    <property type="entry name" value="HopBF1"/>
    <property type="match status" value="1"/>
</dbReference>
<reference evidence="2 3" key="1">
    <citation type="submission" date="2020-04" db="EMBL/GenBank/DDBJ databases">
        <title>Flammeovirga sp. SR4, a novel species isolated from seawater.</title>
        <authorList>
            <person name="Wang X."/>
        </authorList>
    </citation>
    <scope>NUCLEOTIDE SEQUENCE [LARGE SCALE GENOMIC DNA]</scope>
    <source>
        <strain evidence="2 3">ATCC 23126</strain>
    </source>
</reference>
<name>A0A7X9S265_9BACT</name>
<evidence type="ECO:0000259" key="1">
    <source>
        <dbReference type="Pfam" id="PF26324"/>
    </source>
</evidence>
<evidence type="ECO:0000313" key="3">
    <source>
        <dbReference type="Proteomes" id="UP000576082"/>
    </source>
</evidence>
<organism evidence="2 3">
    <name type="scientific">Flammeovirga aprica JL-4</name>
    <dbReference type="NCBI Taxonomy" id="694437"/>
    <lineage>
        <taxon>Bacteria</taxon>
        <taxon>Pseudomonadati</taxon>
        <taxon>Bacteroidota</taxon>
        <taxon>Cytophagia</taxon>
        <taxon>Cytophagales</taxon>
        <taxon>Flammeovirgaceae</taxon>
        <taxon>Flammeovirga</taxon>
    </lineage>
</organism>
<proteinExistence type="predicted"/>
<dbReference type="InterPro" id="IPR030934">
    <property type="entry name" value="Intein_C"/>
</dbReference>
<dbReference type="InterPro" id="IPR036844">
    <property type="entry name" value="Hint_dom_sf"/>
</dbReference>
<gene>
    <name evidence="2" type="ORF">HHU12_33585</name>
</gene>
<dbReference type="InterPro" id="IPR054555">
    <property type="entry name" value="T3SS_HopBF1-like"/>
</dbReference>
<feature type="domain" description="Type III secretion system effector HopBF1-like" evidence="1">
    <location>
        <begin position="87"/>
        <end position="249"/>
    </location>
</feature>
<protein>
    <recommendedName>
        <fullName evidence="1">Type III secretion system effector HopBF1-like domain-containing protein</fullName>
    </recommendedName>
</protein>
<dbReference type="Pfam" id="PF26324">
    <property type="entry name" value="HopBF1_kinase"/>
    <property type="match status" value="1"/>
</dbReference>
<dbReference type="AlphaFoldDB" id="A0A7X9S265"/>
<evidence type="ECO:0000313" key="2">
    <source>
        <dbReference type="EMBL" id="NME72939.1"/>
    </source>
</evidence>
<sequence>ERVYNFEVEGYHSYYADGIYVHNDYALPELIANKLDELKLDDKLRAHFINDYNKGGEFKRYFDEINSKNTDRISDLIELWNELWKRDLKIGEVIGEGGNKFVHDIFGSDDMVVAILKVGKPINSIPKEMELLEVLFKNGLPVVEVFQFTPRTMLMKKYVQGSKDIVKVVKKKPTIVGGSEYLNQNSVEDLLKIKSIMVKKKIQINDLQFLIDKEGRVVIADPLDVYEKVSPNNKNIRMIDLLIEVAKKNN</sequence>
<dbReference type="NCBIfam" id="TIGR01443">
    <property type="entry name" value="intein_Cterm"/>
    <property type="match status" value="1"/>
</dbReference>
<feature type="non-terminal residue" evidence="2">
    <location>
        <position position="1"/>
    </location>
</feature>
<dbReference type="EMBL" id="JABANE010000252">
    <property type="protein sequence ID" value="NME72939.1"/>
    <property type="molecule type" value="Genomic_DNA"/>
</dbReference>
<comment type="caution">
    <text evidence="2">The sequence shown here is derived from an EMBL/GenBank/DDBJ whole genome shotgun (WGS) entry which is preliminary data.</text>
</comment>
<keyword evidence="3" id="KW-1185">Reference proteome</keyword>
<accession>A0A7X9S265</accession>
<dbReference type="Gene3D" id="2.170.16.10">
    <property type="entry name" value="Hedgehog/Intein (Hint) domain"/>
    <property type="match status" value="1"/>
</dbReference>